<feature type="transmembrane region" description="Helical" evidence="1">
    <location>
        <begin position="392"/>
        <end position="412"/>
    </location>
</feature>
<evidence type="ECO:0000313" key="2">
    <source>
        <dbReference type="EMBL" id="QEG20174.1"/>
    </source>
</evidence>
<proteinExistence type="predicted"/>
<accession>A0A5B9P1Q4</accession>
<feature type="transmembrane region" description="Helical" evidence="1">
    <location>
        <begin position="360"/>
        <end position="380"/>
    </location>
</feature>
<sequence>MQPFAYERINETTWMYVSTFLILSFFFKFNRAWSIRNLDLFLIILLAPGLLLIQSGRLEHARFLEQQAIEQMAPEVESESDSQRRPIVNQAGFRKSIQESESGVERSDLPVAKPGASELGFDEPGMARQRYGYFWMFIIGGLIMIRMLIDPVFVRRPVLDPNLSIGGMVFVGLSLLIFVLANIATYAPGEEDIEGARNAVKMLRLEAASDSEDVQLIQRGPGYRLLYLLPVLSTYENSNEIRESGSDAASNQGRYIVAAKTVAITSQVLIVLGLILFCHYHFGNFHAGVGIATIYMLLPYTVIYTGNVMHTVPAALLIWALFCYRIPVLAGIFIGLATGVSYYPLFLLPLWISYYWERGWRTFLIGFFSSIGVCICGLFFTSADLVDFVRQLQAMFAFWFPLMENLEGIWSLGINQIWRHPLLVGFIALSVSFVGWPSEKNIGTLVAYSAAVMAAVQFWHGFGGGLYVAWYLPLALLVIFRPNVAGRVATTEVKQRRRRVAEAT</sequence>
<dbReference type="RefSeq" id="WP_075085751.1">
    <property type="nucleotide sequence ID" value="NZ_CP042912.1"/>
</dbReference>
<feature type="transmembrane region" description="Helical" evidence="1">
    <location>
        <begin position="468"/>
        <end position="489"/>
    </location>
</feature>
<feature type="transmembrane region" description="Helical" evidence="1">
    <location>
        <begin position="418"/>
        <end position="436"/>
    </location>
</feature>
<dbReference type="Proteomes" id="UP000322214">
    <property type="component" value="Chromosome"/>
</dbReference>
<organism evidence="2 3">
    <name type="scientific">Mariniblastus fucicola</name>
    <dbReference type="NCBI Taxonomy" id="980251"/>
    <lineage>
        <taxon>Bacteria</taxon>
        <taxon>Pseudomonadati</taxon>
        <taxon>Planctomycetota</taxon>
        <taxon>Planctomycetia</taxon>
        <taxon>Pirellulales</taxon>
        <taxon>Pirellulaceae</taxon>
        <taxon>Mariniblastus</taxon>
    </lineage>
</organism>
<feature type="transmembrane region" description="Helical" evidence="1">
    <location>
        <begin position="131"/>
        <end position="149"/>
    </location>
</feature>
<evidence type="ECO:0000313" key="3">
    <source>
        <dbReference type="Proteomes" id="UP000322214"/>
    </source>
</evidence>
<feature type="transmembrane region" description="Helical" evidence="1">
    <location>
        <begin position="262"/>
        <end position="282"/>
    </location>
</feature>
<keyword evidence="3" id="KW-1185">Reference proteome</keyword>
<reference evidence="2 3" key="1">
    <citation type="submission" date="2019-08" db="EMBL/GenBank/DDBJ databases">
        <title>Deep-cultivation of Planctomycetes and their phenomic and genomic characterization uncovers novel biology.</title>
        <authorList>
            <person name="Wiegand S."/>
            <person name="Jogler M."/>
            <person name="Boedeker C."/>
            <person name="Pinto D."/>
            <person name="Vollmers J."/>
            <person name="Rivas-Marin E."/>
            <person name="Kohn T."/>
            <person name="Peeters S.H."/>
            <person name="Heuer A."/>
            <person name="Rast P."/>
            <person name="Oberbeckmann S."/>
            <person name="Bunk B."/>
            <person name="Jeske O."/>
            <person name="Meyerdierks A."/>
            <person name="Storesund J.E."/>
            <person name="Kallscheuer N."/>
            <person name="Luecker S."/>
            <person name="Lage O.M."/>
            <person name="Pohl T."/>
            <person name="Merkel B.J."/>
            <person name="Hornburger P."/>
            <person name="Mueller R.-W."/>
            <person name="Bruemmer F."/>
            <person name="Labrenz M."/>
            <person name="Spormann A.M."/>
            <person name="Op den Camp H."/>
            <person name="Overmann J."/>
            <person name="Amann R."/>
            <person name="Jetten M.S.M."/>
            <person name="Mascher T."/>
            <person name="Medema M.H."/>
            <person name="Devos D.P."/>
            <person name="Kaster A.-K."/>
            <person name="Ovreas L."/>
            <person name="Rohde M."/>
            <person name="Galperin M.Y."/>
            <person name="Jogler C."/>
        </authorList>
    </citation>
    <scope>NUCLEOTIDE SEQUENCE [LARGE SCALE GENOMIC DNA]</scope>
    <source>
        <strain evidence="2 3">FC18</strain>
    </source>
</reference>
<feature type="transmembrane region" description="Helical" evidence="1">
    <location>
        <begin position="35"/>
        <end position="53"/>
    </location>
</feature>
<protein>
    <submittedName>
        <fullName evidence="2">Uncharacterized protein</fullName>
    </submittedName>
</protein>
<dbReference type="EMBL" id="CP042912">
    <property type="protein sequence ID" value="QEG20174.1"/>
    <property type="molecule type" value="Genomic_DNA"/>
</dbReference>
<feature type="transmembrane region" description="Helical" evidence="1">
    <location>
        <begin position="169"/>
        <end position="187"/>
    </location>
</feature>
<dbReference type="OrthoDB" id="256769at2"/>
<dbReference type="AlphaFoldDB" id="A0A5B9P1Q4"/>
<name>A0A5B9P1Q4_9BACT</name>
<gene>
    <name evidence="2" type="ORF">MFFC18_00210</name>
</gene>
<feature type="transmembrane region" description="Helical" evidence="1">
    <location>
        <begin position="329"/>
        <end position="354"/>
    </location>
</feature>
<keyword evidence="1" id="KW-0472">Membrane</keyword>
<keyword evidence="1" id="KW-0812">Transmembrane</keyword>
<evidence type="ECO:0000256" key="1">
    <source>
        <dbReference type="SAM" id="Phobius"/>
    </source>
</evidence>
<feature type="transmembrane region" description="Helical" evidence="1">
    <location>
        <begin position="12"/>
        <end position="29"/>
    </location>
</feature>
<dbReference type="KEGG" id="mff:MFFC18_00210"/>
<feature type="transmembrane region" description="Helical" evidence="1">
    <location>
        <begin position="302"/>
        <end position="322"/>
    </location>
</feature>
<keyword evidence="1" id="KW-1133">Transmembrane helix</keyword>